<dbReference type="AlphaFoldDB" id="A0A2H0W4Y0"/>
<keyword evidence="3" id="KW-0540">Nuclease</keyword>
<proteinExistence type="inferred from homology"/>
<dbReference type="EMBL" id="PEZY01000012">
    <property type="protein sequence ID" value="PIS05690.1"/>
    <property type="molecule type" value="Genomic_DNA"/>
</dbReference>
<keyword evidence="3" id="KW-0255">Endonuclease</keyword>
<dbReference type="Gene3D" id="3.40.1440.10">
    <property type="entry name" value="GIY-YIG endonuclease"/>
    <property type="match status" value="1"/>
</dbReference>
<feature type="domain" description="GIY-YIG" evidence="2">
    <location>
        <begin position="2"/>
        <end position="80"/>
    </location>
</feature>
<reference evidence="4" key="1">
    <citation type="submission" date="2017-09" db="EMBL/GenBank/DDBJ databases">
        <title>Depth-based differentiation of microbial function through sediment-hosted aquifers and enrichment of novel symbionts in the deep terrestrial subsurface.</title>
        <authorList>
            <person name="Probst A.J."/>
            <person name="Ladd B."/>
            <person name="Jarett J.K."/>
            <person name="Geller-Mcgrath D.E."/>
            <person name="Sieber C.M.K."/>
            <person name="Emerson J.B."/>
            <person name="Anantharaman K."/>
            <person name="Thomas B.C."/>
            <person name="Malmstrom R."/>
            <person name="Stieglmeier M."/>
            <person name="Klingl A."/>
            <person name="Woyke T."/>
            <person name="Ryan C.M."/>
            <person name="Banfield J.F."/>
        </authorList>
    </citation>
    <scope>NUCLEOTIDE SEQUENCE [LARGE SCALE GENOMIC DNA]</scope>
</reference>
<evidence type="ECO:0000259" key="2">
    <source>
        <dbReference type="PROSITE" id="PS50164"/>
    </source>
</evidence>
<dbReference type="InterPro" id="IPR035901">
    <property type="entry name" value="GIY-YIG_endonuc_sf"/>
</dbReference>
<dbReference type="PANTHER" id="PTHR34477">
    <property type="entry name" value="UPF0213 PROTEIN YHBQ"/>
    <property type="match status" value="1"/>
</dbReference>
<dbReference type="InterPro" id="IPR050190">
    <property type="entry name" value="UPF0213_domain"/>
</dbReference>
<protein>
    <submittedName>
        <fullName evidence="3">Endonuclease</fullName>
    </submittedName>
</protein>
<dbReference type="GO" id="GO:0004519">
    <property type="term" value="F:endonuclease activity"/>
    <property type="evidence" value="ECO:0007669"/>
    <property type="project" value="UniProtKB-KW"/>
</dbReference>
<dbReference type="SUPFAM" id="SSF82771">
    <property type="entry name" value="GIY-YIG endonuclease"/>
    <property type="match status" value="1"/>
</dbReference>
<dbReference type="CDD" id="cd10456">
    <property type="entry name" value="GIY-YIG_UPF0213"/>
    <property type="match status" value="1"/>
</dbReference>
<comment type="caution">
    <text evidence="3">The sequence shown here is derived from an EMBL/GenBank/DDBJ whole genome shotgun (WGS) entry which is preliminary data.</text>
</comment>
<sequence length="86" mass="9983">MIMYYLYILKCTDQTLYTGITTDLERRLKEHNSSALGAKYTRGRRPTKLVYSQKFKNRSLAQQAEAKIKKLSRLDKLKLIKSIVAA</sequence>
<evidence type="ECO:0000313" key="3">
    <source>
        <dbReference type="EMBL" id="PIS05690.1"/>
    </source>
</evidence>
<evidence type="ECO:0000313" key="4">
    <source>
        <dbReference type="Proteomes" id="UP000229056"/>
    </source>
</evidence>
<name>A0A2H0W4Y0_9BACT</name>
<dbReference type="InterPro" id="IPR000305">
    <property type="entry name" value="GIY-YIG_endonuc"/>
</dbReference>
<dbReference type="Pfam" id="PF01541">
    <property type="entry name" value="GIY-YIG"/>
    <property type="match status" value="1"/>
</dbReference>
<keyword evidence="3" id="KW-0378">Hydrolase</keyword>
<dbReference type="PROSITE" id="PS50164">
    <property type="entry name" value="GIY_YIG"/>
    <property type="match status" value="1"/>
</dbReference>
<organism evidence="3 4">
    <name type="scientific">Candidatus Buchananbacteria bacterium CG10_big_fil_rev_8_21_14_0_10_33_19</name>
    <dbReference type="NCBI Taxonomy" id="1974525"/>
    <lineage>
        <taxon>Bacteria</taxon>
        <taxon>Candidatus Buchananiibacteriota</taxon>
    </lineage>
</organism>
<comment type="similarity">
    <text evidence="1">Belongs to the UPF0213 family.</text>
</comment>
<evidence type="ECO:0000256" key="1">
    <source>
        <dbReference type="ARBA" id="ARBA00007435"/>
    </source>
</evidence>
<dbReference type="Proteomes" id="UP000229056">
    <property type="component" value="Unassembled WGS sequence"/>
</dbReference>
<accession>A0A2H0W4Y0</accession>
<dbReference type="PANTHER" id="PTHR34477:SF1">
    <property type="entry name" value="UPF0213 PROTEIN YHBQ"/>
    <property type="match status" value="1"/>
</dbReference>
<gene>
    <name evidence="3" type="ORF">COT80_02880</name>
</gene>